<keyword evidence="11 15" id="KW-0819">tRNA processing</keyword>
<reference evidence="19" key="2">
    <citation type="journal article" date="2021" name="PeerJ">
        <title>Extensive microbial diversity within the chicken gut microbiome revealed by metagenomics and culture.</title>
        <authorList>
            <person name="Gilroy R."/>
            <person name="Ravi A."/>
            <person name="Getino M."/>
            <person name="Pursley I."/>
            <person name="Horton D.L."/>
            <person name="Alikhan N.F."/>
            <person name="Baker D."/>
            <person name="Gharbi K."/>
            <person name="Hall N."/>
            <person name="Watson M."/>
            <person name="Adriaenssens E.M."/>
            <person name="Foster-Nyarko E."/>
            <person name="Jarju S."/>
            <person name="Secka A."/>
            <person name="Antonio M."/>
            <person name="Oren A."/>
            <person name="Chaudhuri R.R."/>
            <person name="La Ragione R."/>
            <person name="Hildebrand F."/>
            <person name="Pallen M.J."/>
        </authorList>
    </citation>
    <scope>NUCLEOTIDE SEQUENCE</scope>
    <source>
        <strain evidence="19">CHK195-11698</strain>
    </source>
</reference>
<dbReference type="Gene3D" id="3.40.1280.10">
    <property type="match status" value="1"/>
</dbReference>
<comment type="similarity">
    <text evidence="3 15 17">Belongs to the RNA methyltransferase TrmD family.</text>
</comment>
<evidence type="ECO:0000256" key="9">
    <source>
        <dbReference type="ARBA" id="ARBA00022679"/>
    </source>
</evidence>
<evidence type="ECO:0000256" key="6">
    <source>
        <dbReference type="ARBA" id="ARBA00014679"/>
    </source>
</evidence>
<keyword evidence="8 15" id="KW-0489">Methyltransferase</keyword>
<dbReference type="SUPFAM" id="SSF75217">
    <property type="entry name" value="alpha/beta knot"/>
    <property type="match status" value="1"/>
</dbReference>
<dbReference type="PANTHER" id="PTHR46417">
    <property type="entry name" value="TRNA (GUANINE-N(1)-)-METHYLTRANSFERASE"/>
    <property type="match status" value="1"/>
</dbReference>
<comment type="subunit">
    <text evidence="4 15 17">Homodimer.</text>
</comment>
<dbReference type="CDD" id="cd18080">
    <property type="entry name" value="TrmD-like"/>
    <property type="match status" value="1"/>
</dbReference>
<dbReference type="PIRSF" id="PIRSF000386">
    <property type="entry name" value="tRNA_mtase"/>
    <property type="match status" value="1"/>
</dbReference>
<dbReference type="InterPro" id="IPR016009">
    <property type="entry name" value="tRNA_MeTrfase_TRMD/TRM10"/>
</dbReference>
<evidence type="ECO:0000256" key="11">
    <source>
        <dbReference type="ARBA" id="ARBA00022694"/>
    </source>
</evidence>
<evidence type="ECO:0000256" key="5">
    <source>
        <dbReference type="ARBA" id="ARBA00012807"/>
    </source>
</evidence>
<keyword evidence="10 15" id="KW-0949">S-adenosyl-L-methionine</keyword>
<evidence type="ECO:0000256" key="2">
    <source>
        <dbReference type="ARBA" id="ARBA00004496"/>
    </source>
</evidence>
<name>A0A9D1HNL0_9FIRM</name>
<evidence type="ECO:0000256" key="16">
    <source>
        <dbReference type="PIRSR" id="PIRSR000386-1"/>
    </source>
</evidence>
<evidence type="ECO:0000259" key="18">
    <source>
        <dbReference type="Pfam" id="PF01746"/>
    </source>
</evidence>
<evidence type="ECO:0000256" key="10">
    <source>
        <dbReference type="ARBA" id="ARBA00022691"/>
    </source>
</evidence>
<sequence>MKIDILSLFPDMFTGFLETSIIKRARDKGIVSIQIHNFRDYTHDKHHKVDDTPYGGGQGMVLACQPIVDCLEAIRQEESVVVLMSPQGKTFQQHMAESMASSISHLIIICGHYEGFDERIRAFCDLELSIGDYVLTGGELGSMVISDAIIRLLEGSITKASHEEDSFSQGLLEYPQYTRPLDFRGMQVPDILLSGHHENIRLWRLKQSLARTRQRRPDLLEQRQLSLEEKRLMAEIIAEDE</sequence>
<feature type="domain" description="tRNA methyltransferase TRMD/TRM10-type" evidence="18">
    <location>
        <begin position="1"/>
        <end position="222"/>
    </location>
</feature>
<dbReference type="FunFam" id="3.40.1280.10:FF:000001">
    <property type="entry name" value="tRNA (guanine-N(1)-)-methyltransferase"/>
    <property type="match status" value="1"/>
</dbReference>
<dbReference type="InterPro" id="IPR029026">
    <property type="entry name" value="tRNA_m1G_MTases_N"/>
</dbReference>
<evidence type="ECO:0000256" key="3">
    <source>
        <dbReference type="ARBA" id="ARBA00007630"/>
    </source>
</evidence>
<dbReference type="FunFam" id="1.10.1270.20:FF:000001">
    <property type="entry name" value="tRNA (guanine-N(1)-)-methyltransferase"/>
    <property type="match status" value="1"/>
</dbReference>
<evidence type="ECO:0000256" key="13">
    <source>
        <dbReference type="ARBA" id="ARBA00033392"/>
    </source>
</evidence>
<reference evidence="19" key="1">
    <citation type="submission" date="2020-10" db="EMBL/GenBank/DDBJ databases">
        <authorList>
            <person name="Gilroy R."/>
        </authorList>
    </citation>
    <scope>NUCLEOTIDE SEQUENCE</scope>
    <source>
        <strain evidence="19">CHK195-11698</strain>
    </source>
</reference>
<feature type="binding site" evidence="15 16">
    <location>
        <begin position="130"/>
        <end position="135"/>
    </location>
    <ligand>
        <name>S-adenosyl-L-methionine</name>
        <dbReference type="ChEBI" id="CHEBI:59789"/>
    </ligand>
</feature>
<dbReference type="Gene3D" id="1.10.1270.20">
    <property type="entry name" value="tRNA(m1g37)methyltransferase, domain 2"/>
    <property type="match status" value="1"/>
</dbReference>
<dbReference type="InterPro" id="IPR029028">
    <property type="entry name" value="Alpha/beta_knot_MTases"/>
</dbReference>
<evidence type="ECO:0000313" key="19">
    <source>
        <dbReference type="EMBL" id="HIU12599.1"/>
    </source>
</evidence>
<evidence type="ECO:0000256" key="4">
    <source>
        <dbReference type="ARBA" id="ARBA00011738"/>
    </source>
</evidence>
<dbReference type="Pfam" id="PF01746">
    <property type="entry name" value="tRNA_m1G_MT"/>
    <property type="match status" value="1"/>
</dbReference>
<dbReference type="NCBIfam" id="TIGR00088">
    <property type="entry name" value="trmD"/>
    <property type="match status" value="1"/>
</dbReference>
<dbReference type="InterPro" id="IPR023148">
    <property type="entry name" value="tRNA_m1G_MeTrfase_C_sf"/>
</dbReference>
<organism evidence="19 20">
    <name type="scientific">Candidatus Fimiplasma intestinipullorum</name>
    <dbReference type="NCBI Taxonomy" id="2840825"/>
    <lineage>
        <taxon>Bacteria</taxon>
        <taxon>Bacillati</taxon>
        <taxon>Bacillota</taxon>
        <taxon>Clostridia</taxon>
        <taxon>Eubacteriales</taxon>
        <taxon>Candidatus Fimiplasma</taxon>
    </lineage>
</organism>
<dbReference type="NCBIfam" id="NF000648">
    <property type="entry name" value="PRK00026.1"/>
    <property type="match status" value="1"/>
</dbReference>
<keyword evidence="7 15" id="KW-0963">Cytoplasm</keyword>
<dbReference type="AlphaFoldDB" id="A0A9D1HNL0"/>
<dbReference type="EMBL" id="DVMJ01000007">
    <property type="protein sequence ID" value="HIU12599.1"/>
    <property type="molecule type" value="Genomic_DNA"/>
</dbReference>
<protein>
    <recommendedName>
        <fullName evidence="6 15">tRNA (guanine-N(1)-)-methyltransferase</fullName>
        <ecNumber evidence="5 15">2.1.1.228</ecNumber>
    </recommendedName>
    <alternativeName>
        <fullName evidence="12 15">M1G-methyltransferase</fullName>
    </alternativeName>
    <alternativeName>
        <fullName evidence="13 15">tRNA [GM37] methyltransferase</fullName>
    </alternativeName>
</protein>
<dbReference type="HAMAP" id="MF_00605">
    <property type="entry name" value="TrmD"/>
    <property type="match status" value="1"/>
</dbReference>
<keyword evidence="9 15" id="KW-0808">Transferase</keyword>
<dbReference type="EC" id="2.1.1.228" evidence="5 15"/>
<evidence type="ECO:0000256" key="1">
    <source>
        <dbReference type="ARBA" id="ARBA00002634"/>
    </source>
</evidence>
<comment type="catalytic activity">
    <reaction evidence="14 15 17">
        <text>guanosine(37) in tRNA + S-adenosyl-L-methionine = N(1)-methylguanosine(37) in tRNA + S-adenosyl-L-homocysteine + H(+)</text>
        <dbReference type="Rhea" id="RHEA:36899"/>
        <dbReference type="Rhea" id="RHEA-COMP:10145"/>
        <dbReference type="Rhea" id="RHEA-COMP:10147"/>
        <dbReference type="ChEBI" id="CHEBI:15378"/>
        <dbReference type="ChEBI" id="CHEBI:57856"/>
        <dbReference type="ChEBI" id="CHEBI:59789"/>
        <dbReference type="ChEBI" id="CHEBI:73542"/>
        <dbReference type="ChEBI" id="CHEBI:74269"/>
        <dbReference type="EC" id="2.1.1.228"/>
    </reaction>
</comment>
<comment type="caution">
    <text evidence="19">The sequence shown here is derived from an EMBL/GenBank/DDBJ whole genome shotgun (WGS) entry which is preliminary data.</text>
</comment>
<accession>A0A9D1HNL0</accession>
<evidence type="ECO:0000256" key="8">
    <source>
        <dbReference type="ARBA" id="ARBA00022603"/>
    </source>
</evidence>
<evidence type="ECO:0000256" key="12">
    <source>
        <dbReference type="ARBA" id="ARBA00029736"/>
    </source>
</evidence>
<gene>
    <name evidence="15 19" type="primary">trmD</name>
    <name evidence="19" type="ORF">IAD15_00790</name>
</gene>
<dbReference type="Proteomes" id="UP000824175">
    <property type="component" value="Unassembled WGS sequence"/>
</dbReference>
<dbReference type="GO" id="GO:0052906">
    <property type="term" value="F:tRNA (guanine(37)-N1)-methyltransferase activity"/>
    <property type="evidence" value="ECO:0007669"/>
    <property type="project" value="UniProtKB-UniRule"/>
</dbReference>
<comment type="function">
    <text evidence="1 15 17">Specifically methylates guanosine-37 in various tRNAs.</text>
</comment>
<comment type="subcellular location">
    <subcellularLocation>
        <location evidence="2 15 17">Cytoplasm</location>
    </subcellularLocation>
</comment>
<evidence type="ECO:0000256" key="14">
    <source>
        <dbReference type="ARBA" id="ARBA00047783"/>
    </source>
</evidence>
<dbReference type="GO" id="GO:0002939">
    <property type="term" value="P:tRNA N1-guanine methylation"/>
    <property type="evidence" value="ECO:0007669"/>
    <property type="project" value="TreeGrafter"/>
</dbReference>
<feature type="binding site" evidence="15 16">
    <location>
        <position position="111"/>
    </location>
    <ligand>
        <name>S-adenosyl-L-methionine</name>
        <dbReference type="ChEBI" id="CHEBI:59789"/>
    </ligand>
</feature>
<proteinExistence type="inferred from homology"/>
<evidence type="ECO:0000256" key="15">
    <source>
        <dbReference type="HAMAP-Rule" id="MF_00605"/>
    </source>
</evidence>
<dbReference type="PANTHER" id="PTHR46417:SF1">
    <property type="entry name" value="TRNA (GUANINE-N(1)-)-METHYLTRANSFERASE"/>
    <property type="match status" value="1"/>
</dbReference>
<dbReference type="InterPro" id="IPR002649">
    <property type="entry name" value="tRNA_m1G_MeTrfase_TrmD"/>
</dbReference>
<evidence type="ECO:0000256" key="7">
    <source>
        <dbReference type="ARBA" id="ARBA00022490"/>
    </source>
</evidence>
<evidence type="ECO:0000313" key="20">
    <source>
        <dbReference type="Proteomes" id="UP000824175"/>
    </source>
</evidence>
<dbReference type="GO" id="GO:0005829">
    <property type="term" value="C:cytosol"/>
    <property type="evidence" value="ECO:0007669"/>
    <property type="project" value="TreeGrafter"/>
</dbReference>
<evidence type="ECO:0000256" key="17">
    <source>
        <dbReference type="RuleBase" id="RU003464"/>
    </source>
</evidence>